<keyword evidence="9 12" id="KW-0547">Nucleotide-binding</keyword>
<comment type="subcellular location">
    <subcellularLocation>
        <location evidence="1">Secreted</location>
    </subcellularLocation>
</comment>
<evidence type="ECO:0000256" key="1">
    <source>
        <dbReference type="ARBA" id="ARBA00004613"/>
    </source>
</evidence>
<evidence type="ECO:0000313" key="16">
    <source>
        <dbReference type="EMBL" id="CAH4027586.1"/>
    </source>
</evidence>
<comment type="caution">
    <text evidence="16">The sequence shown here is derived from an EMBL/GenBank/DDBJ whole genome shotgun (WGS) entry which is preliminary data.</text>
</comment>
<dbReference type="GO" id="GO:0006196">
    <property type="term" value="P:AMP catabolic process"/>
    <property type="evidence" value="ECO:0007669"/>
    <property type="project" value="TreeGrafter"/>
</dbReference>
<keyword evidence="4" id="KW-1201">Platelet aggregation inhibiting toxin</keyword>
<dbReference type="Pfam" id="PF02872">
    <property type="entry name" value="5_nucleotid_C"/>
    <property type="match status" value="1"/>
</dbReference>
<dbReference type="PANTHER" id="PTHR11575:SF32">
    <property type="entry name" value="APYRASE-LIKE PROTEIN"/>
    <property type="match status" value="1"/>
</dbReference>
<dbReference type="CDD" id="cd07409">
    <property type="entry name" value="MPP_CD73_N"/>
    <property type="match status" value="1"/>
</dbReference>
<keyword evidence="7" id="KW-0479">Metal-binding</keyword>
<dbReference type="InterPro" id="IPR006179">
    <property type="entry name" value="5_nucleotidase/apyrase"/>
</dbReference>
<evidence type="ECO:0000256" key="10">
    <source>
        <dbReference type="ARBA" id="ARBA00022801"/>
    </source>
</evidence>
<dbReference type="InterPro" id="IPR029052">
    <property type="entry name" value="Metallo-depent_PP-like"/>
</dbReference>
<keyword evidence="5" id="KW-0964">Secreted</keyword>
<keyword evidence="8 13" id="KW-0732">Signal</keyword>
<feature type="chain" id="PRO_5040123451" description="apyrase" evidence="13">
    <location>
        <begin position="16"/>
        <end position="541"/>
    </location>
</feature>
<dbReference type="Gene3D" id="3.60.21.10">
    <property type="match status" value="1"/>
</dbReference>
<keyword evidence="10 12" id="KW-0378">Hydrolase</keyword>
<evidence type="ECO:0000256" key="8">
    <source>
        <dbReference type="ARBA" id="ARBA00022729"/>
    </source>
</evidence>
<evidence type="ECO:0000256" key="7">
    <source>
        <dbReference type="ARBA" id="ARBA00022723"/>
    </source>
</evidence>
<dbReference type="GO" id="GO:0005576">
    <property type="term" value="C:extracellular region"/>
    <property type="evidence" value="ECO:0007669"/>
    <property type="project" value="UniProtKB-SubCell"/>
</dbReference>
<dbReference type="AlphaFoldDB" id="A0A9P0TAH3"/>
<dbReference type="Proteomes" id="UP001152562">
    <property type="component" value="Unassembled WGS sequence"/>
</dbReference>
<dbReference type="InterPro" id="IPR036907">
    <property type="entry name" value="5'-Nucleotdase_C_sf"/>
</dbReference>
<evidence type="ECO:0000259" key="15">
    <source>
        <dbReference type="Pfam" id="PF02872"/>
    </source>
</evidence>
<feature type="domain" description="5'-Nucleotidase C-terminal" evidence="15">
    <location>
        <begin position="330"/>
        <end position="497"/>
    </location>
</feature>
<dbReference type="GO" id="GO:0000166">
    <property type="term" value="F:nucleotide binding"/>
    <property type="evidence" value="ECO:0007669"/>
    <property type="project" value="UniProtKB-KW"/>
</dbReference>
<evidence type="ECO:0000256" key="5">
    <source>
        <dbReference type="ARBA" id="ARBA00022525"/>
    </source>
</evidence>
<dbReference type="Gene3D" id="3.90.780.10">
    <property type="entry name" value="5'-Nucleotidase, C-terminal domain"/>
    <property type="match status" value="1"/>
</dbReference>
<protein>
    <recommendedName>
        <fullName evidence="3">apyrase</fullName>
        <ecNumber evidence="3">3.6.1.5</ecNumber>
    </recommendedName>
</protein>
<evidence type="ECO:0000256" key="6">
    <source>
        <dbReference type="ARBA" id="ARBA00022656"/>
    </source>
</evidence>
<evidence type="ECO:0000256" key="3">
    <source>
        <dbReference type="ARBA" id="ARBA00012148"/>
    </source>
</evidence>
<feature type="signal peptide" evidence="13">
    <location>
        <begin position="1"/>
        <end position="15"/>
    </location>
</feature>
<evidence type="ECO:0000256" key="13">
    <source>
        <dbReference type="SAM" id="SignalP"/>
    </source>
</evidence>
<feature type="domain" description="Calcineurin-like phosphoesterase" evidence="14">
    <location>
        <begin position="21"/>
        <end position="235"/>
    </location>
</feature>
<dbReference type="InterPro" id="IPR008334">
    <property type="entry name" value="5'-Nucleotdase_C"/>
</dbReference>
<dbReference type="Pfam" id="PF00149">
    <property type="entry name" value="Metallophos"/>
    <property type="match status" value="1"/>
</dbReference>
<dbReference type="FunFam" id="3.90.780.10:FF:000001">
    <property type="entry name" value="NT5E isoform 3"/>
    <property type="match status" value="1"/>
</dbReference>
<dbReference type="SUPFAM" id="SSF55816">
    <property type="entry name" value="5'-nucleotidase (syn. UDP-sugar hydrolase), C-terminal domain"/>
    <property type="match status" value="1"/>
</dbReference>
<evidence type="ECO:0000256" key="12">
    <source>
        <dbReference type="RuleBase" id="RU362119"/>
    </source>
</evidence>
<keyword evidence="11" id="KW-1199">Hemostasis impairing toxin</keyword>
<dbReference type="EC" id="3.6.1.5" evidence="3"/>
<keyword evidence="17" id="KW-1185">Reference proteome</keyword>
<dbReference type="GO" id="GO:0008253">
    <property type="term" value="F:5'-nucleotidase activity"/>
    <property type="evidence" value="ECO:0007669"/>
    <property type="project" value="TreeGrafter"/>
</dbReference>
<dbReference type="PROSITE" id="PS00786">
    <property type="entry name" value="5_NUCLEOTIDASE_2"/>
    <property type="match status" value="1"/>
</dbReference>
<accession>A0A9P0TAH3</accession>
<evidence type="ECO:0000256" key="2">
    <source>
        <dbReference type="ARBA" id="ARBA00006654"/>
    </source>
</evidence>
<evidence type="ECO:0000256" key="4">
    <source>
        <dbReference type="ARBA" id="ARBA00022442"/>
    </source>
</evidence>
<dbReference type="GO" id="GO:0090729">
    <property type="term" value="F:toxin activity"/>
    <property type="evidence" value="ECO:0007669"/>
    <property type="project" value="UniProtKB-KW"/>
</dbReference>
<dbReference type="EMBL" id="CALOZG010000005">
    <property type="protein sequence ID" value="CAH4027586.1"/>
    <property type="molecule type" value="Genomic_DNA"/>
</dbReference>
<sequence length="541" mass="60291">MLVLILLGLVICVSGQGYELNIIHYNDFHARFVETSQSGRICDPAAGPCIGGFARLATKIRESVHKKPYSLVLNGGDSFQGTIWFNLLKGNVTKDFMNMVYHDAHVLGNHEFDHGVSELVPYLKNLEHEVVTANIIDDEEPSIQGLYKPSIVVEKNGRKIGIIGVIISSTHELASTGKLKFTDEVETVKAEAEKLTQQGVDIIVVLSHCGIDIDEEIARRAGPYIDIIVGGHSHSLLYNGDPPINSSYVPYGPYPLTVENEHKREVLIVQAGAHTEYLGEIKLSFDDAGHITDWIGNPHYLGPEVEEAPDVMEKINEYLPRIDELAKRKVGESKVLLSADCRCGECNLGNLICDAFMHAAMNKATGSNWHYAHFCTMNRGSIRSDIVSGDITFEAMLLSMPFANTVEVFDLRGDHVLEMLEFSVANQPRPGARMLQYSGLRVNFDGSRPVNQRVLNVTVRCIECEVPRYEPLDPNKMYKIVSQNFLAEGGDGFTMISKNRGPREIIGIDSEVFIRYLERELPVIRDLDGRIHITDPCQNEN</sequence>
<keyword evidence="6" id="KW-0800">Toxin</keyword>
<name>A0A9P0TAH3_PIEBR</name>
<comment type="similarity">
    <text evidence="2 12">Belongs to the 5'-nucleotidase family.</text>
</comment>
<dbReference type="PRINTS" id="PR01607">
    <property type="entry name" value="APYRASEFAMLY"/>
</dbReference>
<reference evidence="16" key="1">
    <citation type="submission" date="2022-05" db="EMBL/GenBank/DDBJ databases">
        <authorList>
            <person name="Okamura Y."/>
        </authorList>
    </citation>
    <scope>NUCLEOTIDE SEQUENCE</scope>
</reference>
<dbReference type="SUPFAM" id="SSF56300">
    <property type="entry name" value="Metallo-dependent phosphatases"/>
    <property type="match status" value="1"/>
</dbReference>
<dbReference type="GO" id="GO:0046872">
    <property type="term" value="F:metal ion binding"/>
    <property type="evidence" value="ECO:0007669"/>
    <property type="project" value="UniProtKB-KW"/>
</dbReference>
<dbReference type="GO" id="GO:0004050">
    <property type="term" value="F:apyrase activity"/>
    <property type="evidence" value="ECO:0007669"/>
    <property type="project" value="UniProtKB-EC"/>
</dbReference>
<dbReference type="PANTHER" id="PTHR11575">
    <property type="entry name" value="5'-NUCLEOTIDASE-RELATED"/>
    <property type="match status" value="1"/>
</dbReference>
<dbReference type="InterPro" id="IPR004843">
    <property type="entry name" value="Calcineurin-like_PHP"/>
</dbReference>
<gene>
    <name evidence="16" type="ORF">PIBRA_LOCUS4723</name>
</gene>
<evidence type="ECO:0000256" key="11">
    <source>
        <dbReference type="ARBA" id="ARBA00023240"/>
    </source>
</evidence>
<dbReference type="FunFam" id="3.60.21.10:FF:000020">
    <property type="entry name" value="NT5E isoform 4"/>
    <property type="match status" value="1"/>
</dbReference>
<proteinExistence type="inferred from homology"/>
<dbReference type="InterPro" id="IPR006146">
    <property type="entry name" value="5'-Nucleotdase_CS"/>
</dbReference>
<dbReference type="GO" id="GO:0005886">
    <property type="term" value="C:plasma membrane"/>
    <property type="evidence" value="ECO:0007669"/>
    <property type="project" value="TreeGrafter"/>
</dbReference>
<organism evidence="16 17">
    <name type="scientific">Pieris brassicae</name>
    <name type="common">White butterfly</name>
    <name type="synonym">Large white butterfly</name>
    <dbReference type="NCBI Taxonomy" id="7116"/>
    <lineage>
        <taxon>Eukaryota</taxon>
        <taxon>Metazoa</taxon>
        <taxon>Ecdysozoa</taxon>
        <taxon>Arthropoda</taxon>
        <taxon>Hexapoda</taxon>
        <taxon>Insecta</taxon>
        <taxon>Pterygota</taxon>
        <taxon>Neoptera</taxon>
        <taxon>Endopterygota</taxon>
        <taxon>Lepidoptera</taxon>
        <taxon>Glossata</taxon>
        <taxon>Ditrysia</taxon>
        <taxon>Papilionoidea</taxon>
        <taxon>Pieridae</taxon>
        <taxon>Pierinae</taxon>
        <taxon>Pieris</taxon>
    </lineage>
</organism>
<evidence type="ECO:0000313" key="17">
    <source>
        <dbReference type="Proteomes" id="UP001152562"/>
    </source>
</evidence>
<evidence type="ECO:0000259" key="14">
    <source>
        <dbReference type="Pfam" id="PF00149"/>
    </source>
</evidence>
<evidence type="ECO:0000256" key="9">
    <source>
        <dbReference type="ARBA" id="ARBA00022741"/>
    </source>
</evidence>